<proteinExistence type="predicted"/>
<evidence type="ECO:0000313" key="1">
    <source>
        <dbReference type="EMBL" id="MCK8482308.1"/>
    </source>
</evidence>
<sequence>MENTFTKLKENENAEFLKSEKKWWNGHAYLPLKNYHLNYKHLNGKIIVHYEFRQSEFSKPSMIDGGAFGDRHNCQVKCKIEIDKSFLNFSISERGILAKLFNRKPDLNYAIKCNNENLKNFLKKNQNLKDIFIIVENSPEFSPLIEAKMKNGIYELNIMYNTQQKNENALNSINEFCKNLIDYCNR</sequence>
<name>A0ABT0HD79_9FLAO</name>
<evidence type="ECO:0000313" key="2">
    <source>
        <dbReference type="Proteomes" id="UP001203687"/>
    </source>
</evidence>
<keyword evidence="2" id="KW-1185">Reference proteome</keyword>
<reference evidence="1" key="1">
    <citation type="submission" date="2022-04" db="EMBL/GenBank/DDBJ databases">
        <authorList>
            <person name="Ren T."/>
        </authorList>
    </citation>
    <scope>NUCLEOTIDE SEQUENCE</scope>
    <source>
        <strain evidence="1">F63249</strain>
    </source>
</reference>
<protein>
    <submittedName>
        <fullName evidence="1">Uncharacterized protein</fullName>
    </submittedName>
</protein>
<accession>A0ABT0HD79</accession>
<organism evidence="1 2">
    <name type="scientific">Psychroserpens algicola</name>
    <dbReference type="NCBI Taxonomy" id="1719034"/>
    <lineage>
        <taxon>Bacteria</taxon>
        <taxon>Pseudomonadati</taxon>
        <taxon>Bacteroidota</taxon>
        <taxon>Flavobacteriia</taxon>
        <taxon>Flavobacteriales</taxon>
        <taxon>Flavobacteriaceae</taxon>
        <taxon>Psychroserpens</taxon>
    </lineage>
</organism>
<dbReference type="EMBL" id="JALPQF010000041">
    <property type="protein sequence ID" value="MCK8482308.1"/>
    <property type="molecule type" value="Genomic_DNA"/>
</dbReference>
<dbReference type="Proteomes" id="UP001203687">
    <property type="component" value="Unassembled WGS sequence"/>
</dbReference>
<dbReference type="RefSeq" id="WP_248414026.1">
    <property type="nucleotide sequence ID" value="NZ_JALPQF010000041.1"/>
</dbReference>
<comment type="caution">
    <text evidence="1">The sequence shown here is derived from an EMBL/GenBank/DDBJ whole genome shotgun (WGS) entry which is preliminary data.</text>
</comment>
<gene>
    <name evidence="1" type="ORF">MUY34_16915</name>
</gene>